<keyword evidence="3" id="KW-1185">Reference proteome</keyword>
<dbReference type="Proteomes" id="UP001153269">
    <property type="component" value="Unassembled WGS sequence"/>
</dbReference>
<accession>A0A9N7TJ05</accession>
<reference evidence="2" key="1">
    <citation type="submission" date="2020-03" db="EMBL/GenBank/DDBJ databases">
        <authorList>
            <person name="Weist P."/>
        </authorList>
    </citation>
    <scope>NUCLEOTIDE SEQUENCE</scope>
</reference>
<evidence type="ECO:0000256" key="1">
    <source>
        <dbReference type="SAM" id="MobiDB-lite"/>
    </source>
</evidence>
<proteinExistence type="predicted"/>
<evidence type="ECO:0000313" key="2">
    <source>
        <dbReference type="EMBL" id="CAB1413396.1"/>
    </source>
</evidence>
<gene>
    <name evidence="2" type="ORF">PLEPLA_LOCUS1096</name>
</gene>
<feature type="region of interest" description="Disordered" evidence="1">
    <location>
        <begin position="201"/>
        <end position="242"/>
    </location>
</feature>
<dbReference type="AlphaFoldDB" id="A0A9N7TJ05"/>
<feature type="compositionally biased region" description="Pro residues" evidence="1">
    <location>
        <begin position="220"/>
        <end position="242"/>
    </location>
</feature>
<sequence length="242" mass="25768">MPLPGVRPCVKPCTSPGSSHLEAAEVHLAPGRCLRLSAPRPDQLLSKSQGRARILRAAAGHTALSGGYRTRVGRCLRASVPLPVGVSASPGGALLPALPRGARRMRTGGSAHCHFSEVTQLCVHPTWSYQRLRTQDSGLIRLQQVQALNLLNKLRNILGPNDLSLHETKSPRGITQSDRHVLFEPLWYAGDKRQPFQEPLIVAGAAPQSPPASGLNGPPCRGPCEPPSPLPPPRPAPAPSTC</sequence>
<protein>
    <submittedName>
        <fullName evidence="2">Uncharacterized protein</fullName>
    </submittedName>
</protein>
<comment type="caution">
    <text evidence="2">The sequence shown here is derived from an EMBL/GenBank/DDBJ whole genome shotgun (WGS) entry which is preliminary data.</text>
</comment>
<organism evidence="2 3">
    <name type="scientific">Pleuronectes platessa</name>
    <name type="common">European plaice</name>
    <dbReference type="NCBI Taxonomy" id="8262"/>
    <lineage>
        <taxon>Eukaryota</taxon>
        <taxon>Metazoa</taxon>
        <taxon>Chordata</taxon>
        <taxon>Craniata</taxon>
        <taxon>Vertebrata</taxon>
        <taxon>Euteleostomi</taxon>
        <taxon>Actinopterygii</taxon>
        <taxon>Neopterygii</taxon>
        <taxon>Teleostei</taxon>
        <taxon>Neoteleostei</taxon>
        <taxon>Acanthomorphata</taxon>
        <taxon>Carangaria</taxon>
        <taxon>Pleuronectiformes</taxon>
        <taxon>Pleuronectoidei</taxon>
        <taxon>Pleuronectidae</taxon>
        <taxon>Pleuronectes</taxon>
    </lineage>
</organism>
<dbReference type="EMBL" id="CADEAL010000052">
    <property type="protein sequence ID" value="CAB1413396.1"/>
    <property type="molecule type" value="Genomic_DNA"/>
</dbReference>
<feature type="compositionally biased region" description="Low complexity" evidence="1">
    <location>
        <begin position="203"/>
        <end position="219"/>
    </location>
</feature>
<evidence type="ECO:0000313" key="3">
    <source>
        <dbReference type="Proteomes" id="UP001153269"/>
    </source>
</evidence>
<name>A0A9N7TJ05_PLEPL</name>